<evidence type="ECO:0000256" key="1">
    <source>
        <dbReference type="SAM" id="MobiDB-lite"/>
    </source>
</evidence>
<feature type="region of interest" description="Disordered" evidence="1">
    <location>
        <begin position="1"/>
        <end position="29"/>
    </location>
</feature>
<proteinExistence type="predicted"/>
<reference evidence="2" key="2">
    <citation type="submission" date="2022-10" db="EMBL/GenBank/DDBJ databases">
        <authorList>
            <person name="Landa B."/>
            <person name="Arias-Giraldo L.F."/>
            <person name="Roman-Ecija M."/>
            <person name="Velasco-Amo M.P."/>
            <person name="De La Fuente L."/>
            <person name="Marco-Noales E."/>
            <person name="Moralejo E."/>
        </authorList>
    </citation>
    <scope>NUCLEOTIDE SEQUENCE</scope>
    <source>
        <strain evidence="2">CFBP8073</strain>
    </source>
</reference>
<gene>
    <name evidence="2" type="ORF">OK117_08740</name>
</gene>
<evidence type="ECO:0000313" key="3">
    <source>
        <dbReference type="Proteomes" id="UP001211513"/>
    </source>
</evidence>
<reference evidence="2" key="1">
    <citation type="journal article" date="2022" name="Phytopathology">
        <title>Complete circularized genome resources of seven strains of Xylella fastidiosa subsp. fastidiosa using hybrid assembly reveals unknown plasmids.</title>
        <authorList>
            <person name="Velasco-Amo M.D.P."/>
            <person name="Arias-Giraldo L.F.F."/>
            <person name="Ecija M.R."/>
            <person name="De La Fuente L."/>
            <person name="Marco-Noales E."/>
            <person name="Moralejo E."/>
            <person name="Navas-Cort J.A."/>
            <person name="Landa B.B."/>
        </authorList>
    </citation>
    <scope>NUCLEOTIDE SEQUENCE</scope>
    <source>
        <strain evidence="2">CFBP8073</strain>
    </source>
</reference>
<organism evidence="2 3">
    <name type="scientific">Xylella fastidiosa subsp. fastidiosa</name>
    <dbReference type="NCBI Taxonomy" id="644356"/>
    <lineage>
        <taxon>Bacteria</taxon>
        <taxon>Pseudomonadati</taxon>
        <taxon>Pseudomonadota</taxon>
        <taxon>Gammaproteobacteria</taxon>
        <taxon>Lysobacterales</taxon>
        <taxon>Lysobacteraceae</taxon>
        <taxon>Xylella</taxon>
    </lineage>
</organism>
<feature type="compositionally biased region" description="Low complexity" evidence="1">
    <location>
        <begin position="1"/>
        <end position="16"/>
    </location>
</feature>
<protein>
    <submittedName>
        <fullName evidence="2">Uncharacterized protein</fullName>
    </submittedName>
</protein>
<sequence length="65" mass="7210">MAPRPAAKASSSAQQRTRPMRAGTKKQRHLLSQLRLSAPVLPDQPRSEEMHILSLLGERQPNNLG</sequence>
<dbReference type="Proteomes" id="UP001211513">
    <property type="component" value="Chromosome"/>
</dbReference>
<dbReference type="RefSeq" id="WP_272141857.1">
    <property type="nucleotide sequence ID" value="NZ_CP109886.1"/>
</dbReference>
<dbReference type="EMBL" id="CP109886">
    <property type="protein sequence ID" value="WCF27720.1"/>
    <property type="molecule type" value="Genomic_DNA"/>
</dbReference>
<name>A0AAJ5QZX1_XYLFS</name>
<evidence type="ECO:0000313" key="2">
    <source>
        <dbReference type="EMBL" id="WCF27720.1"/>
    </source>
</evidence>
<dbReference type="AlphaFoldDB" id="A0AAJ5QZX1"/>
<accession>A0AAJ5QZX1</accession>